<feature type="compositionally biased region" description="Basic and acidic residues" evidence="1">
    <location>
        <begin position="8"/>
        <end position="33"/>
    </location>
</feature>
<feature type="region of interest" description="Disordered" evidence="1">
    <location>
        <begin position="73"/>
        <end position="110"/>
    </location>
</feature>
<dbReference type="AlphaFoldDB" id="A0A812CX12"/>
<evidence type="ECO:0000256" key="1">
    <source>
        <dbReference type="SAM" id="MobiDB-lite"/>
    </source>
</evidence>
<keyword evidence="3" id="KW-1185">Reference proteome</keyword>
<name>A0A812CX12_ACAPH</name>
<accession>A0A812CX12</accession>
<dbReference type="EMBL" id="CAHIKZ030002297">
    <property type="protein sequence ID" value="CAE1284571.1"/>
    <property type="molecule type" value="Genomic_DNA"/>
</dbReference>
<evidence type="ECO:0000313" key="3">
    <source>
        <dbReference type="Proteomes" id="UP000597762"/>
    </source>
</evidence>
<feature type="compositionally biased region" description="Pro residues" evidence="1">
    <location>
        <begin position="90"/>
        <end position="102"/>
    </location>
</feature>
<gene>
    <name evidence="2" type="ORF">SPHA_44821</name>
</gene>
<dbReference type="Proteomes" id="UP000597762">
    <property type="component" value="Unassembled WGS sequence"/>
</dbReference>
<feature type="region of interest" description="Disordered" evidence="1">
    <location>
        <begin position="127"/>
        <end position="174"/>
    </location>
</feature>
<dbReference type="PANTHER" id="PTHR33244:SF3">
    <property type="entry name" value="PEPTIDASE A2 DOMAIN-CONTAINING PROTEIN"/>
    <property type="match status" value="1"/>
</dbReference>
<evidence type="ECO:0000313" key="2">
    <source>
        <dbReference type="EMBL" id="CAE1284571.1"/>
    </source>
</evidence>
<feature type="region of interest" description="Disordered" evidence="1">
    <location>
        <begin position="1"/>
        <end position="41"/>
    </location>
</feature>
<sequence length="174" mass="20099">MHTSNRAQSRDDVISRLNERQESQKAQHDRNARDLPPLYKGQKIFIQDQSTNRWKPAQVQNVCEEPRSYMVKQDEGGVVRRNRHQLLSPSPSPQRRPLPPHPPTHHFLPIPQPLFVERSPHLPLLPPFSQSSIPLSRDPSPFRQTYTPHHTPSPSPIKSSEMPPPLNKRHRSPT</sequence>
<comment type="caution">
    <text evidence="2">The sequence shown here is derived from an EMBL/GenBank/DDBJ whole genome shotgun (WGS) entry which is preliminary data.</text>
</comment>
<protein>
    <submittedName>
        <fullName evidence="2">Uncharacterized protein</fullName>
    </submittedName>
</protein>
<dbReference type="PANTHER" id="PTHR33244">
    <property type="entry name" value="INTEGRASE CATALYTIC DOMAIN-CONTAINING PROTEIN-RELATED"/>
    <property type="match status" value="1"/>
</dbReference>
<organism evidence="2 3">
    <name type="scientific">Acanthosepion pharaonis</name>
    <name type="common">Pharaoh cuttlefish</name>
    <name type="synonym">Sepia pharaonis</name>
    <dbReference type="NCBI Taxonomy" id="158019"/>
    <lineage>
        <taxon>Eukaryota</taxon>
        <taxon>Metazoa</taxon>
        <taxon>Spiralia</taxon>
        <taxon>Lophotrochozoa</taxon>
        <taxon>Mollusca</taxon>
        <taxon>Cephalopoda</taxon>
        <taxon>Coleoidea</taxon>
        <taxon>Decapodiformes</taxon>
        <taxon>Sepiida</taxon>
        <taxon>Sepiina</taxon>
        <taxon>Sepiidae</taxon>
        <taxon>Acanthosepion</taxon>
    </lineage>
</organism>
<proteinExistence type="predicted"/>
<reference evidence="2" key="1">
    <citation type="submission" date="2021-01" db="EMBL/GenBank/DDBJ databases">
        <authorList>
            <person name="Li R."/>
            <person name="Bekaert M."/>
        </authorList>
    </citation>
    <scope>NUCLEOTIDE SEQUENCE</scope>
    <source>
        <strain evidence="2">Farmed</strain>
    </source>
</reference>
<dbReference type="OrthoDB" id="6149201at2759"/>